<evidence type="ECO:0000256" key="10">
    <source>
        <dbReference type="ARBA" id="ARBA00037868"/>
    </source>
</evidence>
<evidence type="ECO:0000313" key="12">
    <source>
        <dbReference type="EMBL" id="EFO86248.1"/>
    </source>
</evidence>
<comment type="subcellular location">
    <subcellularLocation>
        <location evidence="10">Endomembrane system</location>
        <topology evidence="10">Lipid-anchor</topology>
    </subcellularLocation>
</comment>
<evidence type="ECO:0000256" key="2">
    <source>
        <dbReference type="ARBA" id="ARBA00014900"/>
    </source>
</evidence>
<accession>E3LFY8</accession>
<dbReference type="KEGG" id="crq:GCK72_005590"/>
<dbReference type="Gene3D" id="3.40.50.300">
    <property type="entry name" value="P-loop containing nucleotide triphosphate hydrolases"/>
    <property type="match status" value="1"/>
</dbReference>
<dbReference type="SMART" id="SM00176">
    <property type="entry name" value="RAN"/>
    <property type="match status" value="1"/>
</dbReference>
<evidence type="ECO:0000256" key="8">
    <source>
        <dbReference type="ARBA" id="ARBA00023288"/>
    </source>
</evidence>
<evidence type="ECO:0000313" key="13">
    <source>
        <dbReference type="Proteomes" id="UP000008281"/>
    </source>
</evidence>
<dbReference type="InterPro" id="IPR001806">
    <property type="entry name" value="Small_GTPase"/>
</dbReference>
<dbReference type="SUPFAM" id="SSF52540">
    <property type="entry name" value="P-loop containing nucleoside triphosphate hydrolases"/>
    <property type="match status" value="1"/>
</dbReference>
<dbReference type="PROSITE" id="PS51419">
    <property type="entry name" value="RAB"/>
    <property type="match status" value="1"/>
</dbReference>
<dbReference type="RefSeq" id="XP_003117382.2">
    <property type="nucleotide sequence ID" value="XM_003117334.2"/>
</dbReference>
<dbReference type="GO" id="GO:0032482">
    <property type="term" value="P:Rab protein signal transduction"/>
    <property type="evidence" value="ECO:0007669"/>
    <property type="project" value="InterPro"/>
</dbReference>
<dbReference type="InParanoid" id="E3LFY8"/>
<dbReference type="SMART" id="SM00173">
    <property type="entry name" value="RAS"/>
    <property type="match status" value="1"/>
</dbReference>
<dbReference type="GeneID" id="9821485"/>
<dbReference type="SMART" id="SM00174">
    <property type="entry name" value="RHO"/>
    <property type="match status" value="1"/>
</dbReference>
<evidence type="ECO:0000256" key="6">
    <source>
        <dbReference type="ARBA" id="ARBA00023134"/>
    </source>
</evidence>
<dbReference type="GO" id="GO:0015031">
    <property type="term" value="P:protein transport"/>
    <property type="evidence" value="ECO:0007669"/>
    <property type="project" value="UniProtKB-KW"/>
</dbReference>
<dbReference type="Pfam" id="PF00071">
    <property type="entry name" value="Ras"/>
    <property type="match status" value="1"/>
</dbReference>
<organism evidence="13">
    <name type="scientific">Caenorhabditis remanei</name>
    <name type="common">Caenorhabditis vulgaris</name>
    <dbReference type="NCBI Taxonomy" id="31234"/>
    <lineage>
        <taxon>Eukaryota</taxon>
        <taxon>Metazoa</taxon>
        <taxon>Ecdysozoa</taxon>
        <taxon>Nematoda</taxon>
        <taxon>Chromadorea</taxon>
        <taxon>Rhabditida</taxon>
        <taxon>Rhabditina</taxon>
        <taxon>Rhabditomorpha</taxon>
        <taxon>Rhabditoidea</taxon>
        <taxon>Rhabditidae</taxon>
        <taxon>Peloderinae</taxon>
        <taxon>Caenorhabditis</taxon>
    </lineage>
</organism>
<dbReference type="PROSITE" id="PS51421">
    <property type="entry name" value="RAS"/>
    <property type="match status" value="1"/>
</dbReference>
<dbReference type="GO" id="GO:0003924">
    <property type="term" value="F:GTPase activity"/>
    <property type="evidence" value="ECO:0007669"/>
    <property type="project" value="InterPro"/>
</dbReference>
<keyword evidence="9" id="KW-0636">Prenylation</keyword>
<gene>
    <name evidence="12" type="primary">Cre-rab-21</name>
    <name evidence="12" type="ORF">CRE_01870</name>
</gene>
<evidence type="ECO:0000256" key="3">
    <source>
        <dbReference type="ARBA" id="ARBA00022448"/>
    </source>
</evidence>
<keyword evidence="8" id="KW-0449">Lipoprotein</keyword>
<dbReference type="OrthoDB" id="193499at2759"/>
<reference evidence="12" key="1">
    <citation type="submission" date="2007-07" db="EMBL/GenBank/DDBJ databases">
        <title>PCAP assembly of the Caenorhabditis remanei genome.</title>
        <authorList>
            <consortium name="The Caenorhabditis remanei Sequencing Consortium"/>
            <person name="Wilson R.K."/>
        </authorList>
    </citation>
    <scope>NUCLEOTIDE SEQUENCE [LARGE SCALE GENOMIC DNA]</scope>
    <source>
        <strain evidence="12">PB4641</strain>
    </source>
</reference>
<evidence type="ECO:0000256" key="11">
    <source>
        <dbReference type="SAM" id="MobiDB-lite"/>
    </source>
</evidence>
<dbReference type="GO" id="GO:0012505">
    <property type="term" value="C:endomembrane system"/>
    <property type="evidence" value="ECO:0007669"/>
    <property type="project" value="UniProtKB-SubCell"/>
</dbReference>
<name>E3LFY8_CAERE</name>
<dbReference type="InterPro" id="IPR005225">
    <property type="entry name" value="Small_GTP-bd"/>
</dbReference>
<dbReference type="PRINTS" id="PR00449">
    <property type="entry name" value="RASTRNSFRMNG"/>
</dbReference>
<feature type="region of interest" description="Disordered" evidence="11">
    <location>
        <begin position="178"/>
        <end position="210"/>
    </location>
</feature>
<dbReference type="PROSITE" id="PS51417">
    <property type="entry name" value="ARF"/>
    <property type="match status" value="1"/>
</dbReference>
<dbReference type="STRING" id="31234.E3LFY8"/>
<dbReference type="PANTHER" id="PTHR47978">
    <property type="match status" value="1"/>
</dbReference>
<dbReference type="FunFam" id="3.40.50.300:FF:000550">
    <property type="entry name" value="ras-related protein Rab-21"/>
    <property type="match status" value="1"/>
</dbReference>
<keyword evidence="4" id="KW-0547">Nucleotide-binding</keyword>
<evidence type="ECO:0000256" key="7">
    <source>
        <dbReference type="ARBA" id="ARBA00023136"/>
    </source>
</evidence>
<dbReference type="InterPro" id="IPR041833">
    <property type="entry name" value="Rab21"/>
</dbReference>
<feature type="compositionally biased region" description="Low complexity" evidence="11">
    <location>
        <begin position="179"/>
        <end position="190"/>
    </location>
</feature>
<dbReference type="GO" id="GO:0005525">
    <property type="term" value="F:GTP binding"/>
    <property type="evidence" value="ECO:0007669"/>
    <property type="project" value="UniProtKB-KW"/>
</dbReference>
<dbReference type="EMBL" id="DS268408">
    <property type="protein sequence ID" value="EFO86248.1"/>
    <property type="molecule type" value="Genomic_DNA"/>
</dbReference>
<evidence type="ECO:0000256" key="4">
    <source>
        <dbReference type="ARBA" id="ARBA00022741"/>
    </source>
</evidence>
<comment type="similarity">
    <text evidence="1">Belongs to the small GTPase superfamily. Rab family.</text>
</comment>
<keyword evidence="5" id="KW-0653">Protein transport</keyword>
<keyword evidence="13" id="KW-1185">Reference proteome</keyword>
<dbReference type="eggNOG" id="KOG0088">
    <property type="taxonomic scope" value="Eukaryota"/>
</dbReference>
<evidence type="ECO:0000256" key="9">
    <source>
        <dbReference type="ARBA" id="ARBA00023289"/>
    </source>
</evidence>
<dbReference type="SMART" id="SM00175">
    <property type="entry name" value="RAB"/>
    <property type="match status" value="1"/>
</dbReference>
<evidence type="ECO:0000256" key="1">
    <source>
        <dbReference type="ARBA" id="ARBA00006270"/>
    </source>
</evidence>
<dbReference type="HOGENOM" id="CLU_041217_10_2_1"/>
<protein>
    <recommendedName>
        <fullName evidence="2">Ras-related protein Rab-21</fullName>
    </recommendedName>
</protein>
<evidence type="ECO:0000256" key="5">
    <source>
        <dbReference type="ARBA" id="ARBA00022927"/>
    </source>
</evidence>
<dbReference type="FunCoup" id="E3LFY8">
    <property type="interactions" value="2647"/>
</dbReference>
<dbReference type="InterPro" id="IPR027417">
    <property type="entry name" value="P-loop_NTPase"/>
</dbReference>
<dbReference type="AlphaFoldDB" id="E3LFY8"/>
<feature type="compositionally biased region" description="Basic and acidic residues" evidence="11">
    <location>
        <begin position="192"/>
        <end position="202"/>
    </location>
</feature>
<keyword evidence="7" id="KW-0472">Membrane</keyword>
<keyword evidence="6" id="KW-0342">GTP-binding</keyword>
<dbReference type="Proteomes" id="UP000008281">
    <property type="component" value="Unassembled WGS sequence"/>
</dbReference>
<dbReference type="CDD" id="cd04123">
    <property type="entry name" value="Rab21"/>
    <property type="match status" value="1"/>
</dbReference>
<dbReference type="PROSITE" id="PS51420">
    <property type="entry name" value="RHO"/>
    <property type="match status" value="1"/>
</dbReference>
<sequence length="210" mass="23720">MPDATAEQKQFKFKVVLLGEGCVGKSSLVLRFVENKFSSRHLSTIQASFQSKTVHIDDCKAELHIWDTAGQEKYHALGPIYYRGSNGVLLVFDITDRRSFEKVKNWVLEIKTCLGKTAEILIVGNKIDLEDERQVSRQDAEVYAETEGALYMETSAQENMGISDAFEALTSKMIDHARTNTTETSTSNRSIRLIDGEEEGRRSRSKKCCR</sequence>
<proteinExistence type="inferred from homology"/>
<dbReference type="NCBIfam" id="TIGR00231">
    <property type="entry name" value="small_GTP"/>
    <property type="match status" value="1"/>
</dbReference>
<keyword evidence="3" id="KW-0813">Transport</keyword>
<dbReference type="OMA" id="NDEQHRN"/>
<dbReference type="CTD" id="9821485"/>